<organism evidence="13 14">
    <name type="scientific">Leptothoe spongobia TAU-MAC 1115</name>
    <dbReference type="NCBI Taxonomy" id="1967444"/>
    <lineage>
        <taxon>Bacteria</taxon>
        <taxon>Bacillati</taxon>
        <taxon>Cyanobacteriota</taxon>
        <taxon>Cyanophyceae</taxon>
        <taxon>Nodosilineales</taxon>
        <taxon>Cymatolegaceae</taxon>
        <taxon>Leptothoe</taxon>
        <taxon>Leptothoe spongobia</taxon>
    </lineage>
</organism>
<dbReference type="SUPFAM" id="SSF55874">
    <property type="entry name" value="ATPase domain of HSP90 chaperone/DNA topoisomerase II/histidine kinase"/>
    <property type="match status" value="1"/>
</dbReference>
<dbReference type="Gene3D" id="3.30.565.10">
    <property type="entry name" value="Histidine kinase-like ATPase, C-terminal domain"/>
    <property type="match status" value="1"/>
</dbReference>
<dbReference type="Gene3D" id="3.40.50.2300">
    <property type="match status" value="1"/>
</dbReference>
<dbReference type="CDD" id="cd16916">
    <property type="entry name" value="HATPase_CheA-like"/>
    <property type="match status" value="1"/>
</dbReference>
<dbReference type="InterPro" id="IPR002545">
    <property type="entry name" value="CheW-lke_dom"/>
</dbReference>
<dbReference type="InterPro" id="IPR036890">
    <property type="entry name" value="HATPase_C_sf"/>
</dbReference>
<feature type="domain" description="CheW-like" evidence="11">
    <location>
        <begin position="802"/>
        <end position="948"/>
    </location>
</feature>
<evidence type="ECO:0000313" key="14">
    <source>
        <dbReference type="Proteomes" id="UP000717364"/>
    </source>
</evidence>
<evidence type="ECO:0000256" key="8">
    <source>
        <dbReference type="PROSITE-ProRule" id="PRU00169"/>
    </source>
</evidence>
<evidence type="ECO:0000256" key="2">
    <source>
        <dbReference type="ARBA" id="ARBA00012438"/>
    </source>
</evidence>
<dbReference type="Pfam" id="PF01584">
    <property type="entry name" value="CheW"/>
    <property type="match status" value="1"/>
</dbReference>
<dbReference type="Proteomes" id="UP000717364">
    <property type="component" value="Unassembled WGS sequence"/>
</dbReference>
<dbReference type="InterPro" id="IPR037006">
    <property type="entry name" value="CheA-like_homodim_sf"/>
</dbReference>
<protein>
    <recommendedName>
        <fullName evidence="2">histidine kinase</fullName>
        <ecNumber evidence="2">2.7.13.3</ecNumber>
    </recommendedName>
</protein>
<dbReference type="EMBL" id="JADOES010000012">
    <property type="protein sequence ID" value="MBT9315441.1"/>
    <property type="molecule type" value="Genomic_DNA"/>
</dbReference>
<evidence type="ECO:0000259" key="12">
    <source>
        <dbReference type="PROSITE" id="PS50894"/>
    </source>
</evidence>
<dbReference type="InterPro" id="IPR003594">
    <property type="entry name" value="HATPase_dom"/>
</dbReference>
<evidence type="ECO:0000259" key="9">
    <source>
        <dbReference type="PROSITE" id="PS50109"/>
    </source>
</evidence>
<evidence type="ECO:0000256" key="4">
    <source>
        <dbReference type="ARBA" id="ARBA00022679"/>
    </source>
</evidence>
<dbReference type="RefSeq" id="WP_215608511.1">
    <property type="nucleotide sequence ID" value="NZ_JADOES010000012.1"/>
</dbReference>
<dbReference type="Gene3D" id="1.10.287.560">
    <property type="entry name" value="Histidine kinase CheA-like, homodimeric domain"/>
    <property type="match status" value="1"/>
</dbReference>
<accession>A0A947DGE1</accession>
<keyword evidence="4" id="KW-0808">Transferase</keyword>
<evidence type="ECO:0000259" key="11">
    <source>
        <dbReference type="PROSITE" id="PS50851"/>
    </source>
</evidence>
<sequence>MTIDPDIRDQAYQFFIEEASELLDIIETGLLNLRPDVSVQKVHEIMRAAHSIKGGAASVDLDTIKTIAHRLEDAFKALYSDMVVVDADLETLLLRAYDCLRHPLQLQIDTGEFNEKQALAVFELIFGELEERLGAAMDIADGFIPSAVDLGVDIVASIFEVDVAEVLARLHAVLANSDDYDCNEELQSQLEILTGFAELVDLPRFTLMMSTARLAASKHCHQPLLVIEQILNDVNNARTTVLTSGKEAVSGPSEILLALAEGEIAGPDDPTYSDVSISGALEDFDLTELDLDALDESINDETSPAIEFLDATTDQVSTLEEIWSIDAVEFPSVERIDEPEDLSSTSDDVDDLEDVWGDADSGAAALDVEVNDFEAVMQESPSAPIIENWSEPSASDLNIAADTLNETDVSDGGSLELVDGESLPSLQDAVSFIGDVYDSLPQLSVENNIAPVTFSPKESRPVSKLAPNPRLSAKVALDRLERMDNLVGELAINRNSLSLQNDQFQRTVRRLGRRFLSFRSIVKQLQGLSDQILISPERNLAGTISESASNAFDSLEMDSYGEINLLLEEVLEEVFQLAESIDDVALFAGQSNQLLERHRLTLTQLRDELMWSRMVPLDQVLKRFPRVIRELSTTYQKTVQLKLIGTDVLVDRVMLEKLYDPLLHLLRNAFDHGIETPDRRQASGKPAEGTIELRAYHQGNYTVIEIGDDGQGLDLESIIERAIAVELVTPEQLTAMPKQQIQHLIFEPGFSTASKISELSGRGMGLDVVKASLQTFNGKLSLTTNPGQGTVFSLKIPLTLTLTKLVVGSVGTTAVAFASDSIEEILRPAAAQLKYSGGKQFLYWRDQLIPVYDLAELLNYRCQVPEQLPQELQEGQTIQGQNIMLIIQQGQGQLALSLEQIVTEQELVIKPMGKAIAAPDYINGCTVLADGSLVPVIDGGTLVQFDAGPAMPTPVWSQQPKNAKTLMIVDDSSALRRTLALTLRKAGYQVLQAKDGRDAVEQLQRGALPHLIICDVEMPRLNGFEFLSQRRANLTWAKIPTVMLTSRGNHKHQTLAKHLGANEYFTKPYIEKEFVGAIATLLE</sequence>
<reference evidence="13" key="1">
    <citation type="submission" date="2020-11" db="EMBL/GenBank/DDBJ databases">
        <authorList>
            <person name="Konstantinou D."/>
            <person name="Gkelis S."/>
            <person name="Popin R."/>
            <person name="Fewer D."/>
            <person name="Sivonen K."/>
        </authorList>
    </citation>
    <scope>NUCLEOTIDE SEQUENCE</scope>
    <source>
        <strain evidence="13">TAU-MAC 1115</strain>
    </source>
</reference>
<dbReference type="GO" id="GO:0006935">
    <property type="term" value="P:chemotaxis"/>
    <property type="evidence" value="ECO:0007669"/>
    <property type="project" value="InterPro"/>
</dbReference>
<dbReference type="InterPro" id="IPR036641">
    <property type="entry name" value="HPT_dom_sf"/>
</dbReference>
<evidence type="ECO:0000256" key="5">
    <source>
        <dbReference type="ARBA" id="ARBA00022777"/>
    </source>
</evidence>
<dbReference type="PROSITE" id="PS50109">
    <property type="entry name" value="HIS_KIN"/>
    <property type="match status" value="1"/>
</dbReference>
<dbReference type="PROSITE" id="PS50110">
    <property type="entry name" value="RESPONSE_REGULATORY"/>
    <property type="match status" value="1"/>
</dbReference>
<dbReference type="SUPFAM" id="SSF47226">
    <property type="entry name" value="Histidine-containing phosphotransfer domain, HPT domain"/>
    <property type="match status" value="1"/>
</dbReference>
<keyword evidence="5 13" id="KW-0418">Kinase</keyword>
<dbReference type="GO" id="GO:0005737">
    <property type="term" value="C:cytoplasm"/>
    <property type="evidence" value="ECO:0007669"/>
    <property type="project" value="InterPro"/>
</dbReference>
<evidence type="ECO:0000259" key="10">
    <source>
        <dbReference type="PROSITE" id="PS50110"/>
    </source>
</evidence>
<dbReference type="SMART" id="SM00448">
    <property type="entry name" value="REC"/>
    <property type="match status" value="1"/>
</dbReference>
<dbReference type="PANTHER" id="PTHR43395:SF1">
    <property type="entry name" value="CHEMOTAXIS PROTEIN CHEA"/>
    <property type="match status" value="1"/>
</dbReference>
<comment type="catalytic activity">
    <reaction evidence="1">
        <text>ATP + protein L-histidine = ADP + protein N-phospho-L-histidine.</text>
        <dbReference type="EC" id="2.7.13.3"/>
    </reaction>
</comment>
<gene>
    <name evidence="13" type="ORF">IXB50_08390</name>
</gene>
<dbReference type="InterPro" id="IPR036061">
    <property type="entry name" value="CheW-like_dom_sf"/>
</dbReference>
<dbReference type="Gene3D" id="1.20.120.160">
    <property type="entry name" value="HPT domain"/>
    <property type="match status" value="1"/>
</dbReference>
<dbReference type="InterPro" id="IPR011006">
    <property type="entry name" value="CheY-like_superfamily"/>
</dbReference>
<dbReference type="PRINTS" id="PR00344">
    <property type="entry name" value="BCTRLSENSOR"/>
</dbReference>
<feature type="domain" description="HPt" evidence="12">
    <location>
        <begin position="4"/>
        <end position="107"/>
    </location>
</feature>
<dbReference type="SMART" id="SM01231">
    <property type="entry name" value="H-kinase_dim"/>
    <property type="match status" value="1"/>
</dbReference>
<dbReference type="InterPro" id="IPR051315">
    <property type="entry name" value="Bact_Chemotaxis_CheA"/>
</dbReference>
<dbReference type="SMART" id="SM00073">
    <property type="entry name" value="HPT"/>
    <property type="match status" value="1"/>
</dbReference>
<dbReference type="PROSITE" id="PS50894">
    <property type="entry name" value="HPT"/>
    <property type="match status" value="1"/>
</dbReference>
<proteinExistence type="predicted"/>
<keyword evidence="14" id="KW-1185">Reference proteome</keyword>
<dbReference type="InterPro" id="IPR005467">
    <property type="entry name" value="His_kinase_dom"/>
</dbReference>
<dbReference type="SUPFAM" id="SSF50341">
    <property type="entry name" value="CheW-like"/>
    <property type="match status" value="1"/>
</dbReference>
<keyword evidence="6" id="KW-0902">Two-component regulatory system</keyword>
<dbReference type="Pfam" id="PF02518">
    <property type="entry name" value="HATPase_c"/>
    <property type="match status" value="1"/>
</dbReference>
<feature type="modified residue" description="Phosphohistidine" evidence="7">
    <location>
        <position position="50"/>
    </location>
</feature>
<evidence type="ECO:0000256" key="1">
    <source>
        <dbReference type="ARBA" id="ARBA00000085"/>
    </source>
</evidence>
<dbReference type="Gene3D" id="2.30.30.40">
    <property type="entry name" value="SH3 Domains"/>
    <property type="match status" value="1"/>
</dbReference>
<keyword evidence="3 8" id="KW-0597">Phosphoprotein</keyword>
<dbReference type="AlphaFoldDB" id="A0A947DGE1"/>
<dbReference type="SMART" id="SM00260">
    <property type="entry name" value="CheW"/>
    <property type="match status" value="1"/>
</dbReference>
<dbReference type="InterPro" id="IPR008207">
    <property type="entry name" value="Sig_transdc_His_kin_Hpt_dom"/>
</dbReference>
<dbReference type="InterPro" id="IPR001789">
    <property type="entry name" value="Sig_transdc_resp-reg_receiver"/>
</dbReference>
<dbReference type="PANTHER" id="PTHR43395">
    <property type="entry name" value="SENSOR HISTIDINE KINASE CHEA"/>
    <property type="match status" value="1"/>
</dbReference>
<dbReference type="FunFam" id="3.30.565.10:FF:000016">
    <property type="entry name" value="Chemotaxis protein CheA, putative"/>
    <property type="match status" value="1"/>
</dbReference>
<dbReference type="Pfam" id="PF00072">
    <property type="entry name" value="Response_reg"/>
    <property type="match status" value="1"/>
</dbReference>
<evidence type="ECO:0000313" key="13">
    <source>
        <dbReference type="EMBL" id="MBT9315441.1"/>
    </source>
</evidence>
<dbReference type="SUPFAM" id="SSF52172">
    <property type="entry name" value="CheY-like"/>
    <property type="match status" value="1"/>
</dbReference>
<dbReference type="InterPro" id="IPR004358">
    <property type="entry name" value="Sig_transdc_His_kin-like_C"/>
</dbReference>
<dbReference type="EC" id="2.7.13.3" evidence="2"/>
<dbReference type="PROSITE" id="PS50851">
    <property type="entry name" value="CHEW"/>
    <property type="match status" value="1"/>
</dbReference>
<dbReference type="CDD" id="cd00088">
    <property type="entry name" value="HPT"/>
    <property type="match status" value="1"/>
</dbReference>
<feature type="domain" description="Response regulatory" evidence="10">
    <location>
        <begin position="965"/>
        <end position="1082"/>
    </location>
</feature>
<dbReference type="InterPro" id="IPR004105">
    <property type="entry name" value="CheA-like_dim"/>
</dbReference>
<dbReference type="Pfam" id="PF01627">
    <property type="entry name" value="Hpt"/>
    <property type="match status" value="1"/>
</dbReference>
<evidence type="ECO:0000256" key="3">
    <source>
        <dbReference type="ARBA" id="ARBA00022553"/>
    </source>
</evidence>
<dbReference type="SMART" id="SM00387">
    <property type="entry name" value="HATPase_c"/>
    <property type="match status" value="1"/>
</dbReference>
<dbReference type="GO" id="GO:0000155">
    <property type="term" value="F:phosphorelay sensor kinase activity"/>
    <property type="evidence" value="ECO:0007669"/>
    <property type="project" value="InterPro"/>
</dbReference>
<comment type="caution">
    <text evidence="13">The sequence shown here is derived from an EMBL/GenBank/DDBJ whole genome shotgun (WGS) entry which is preliminary data.</text>
</comment>
<reference evidence="13" key="2">
    <citation type="journal article" date="2021" name="Mar. Drugs">
        <title>Genome Reduction and Secondary Metabolism of the Marine Sponge-Associated Cyanobacterium Leptothoe.</title>
        <authorList>
            <person name="Konstantinou D."/>
            <person name="Popin R.V."/>
            <person name="Fewer D.P."/>
            <person name="Sivonen K."/>
            <person name="Gkelis S."/>
        </authorList>
    </citation>
    <scope>NUCLEOTIDE SEQUENCE</scope>
    <source>
        <strain evidence="13">TAU-MAC 1115</strain>
    </source>
</reference>
<feature type="modified residue" description="4-aspartylphosphate" evidence="8">
    <location>
        <position position="1015"/>
    </location>
</feature>
<name>A0A947DGE1_9CYAN</name>
<evidence type="ECO:0000256" key="6">
    <source>
        <dbReference type="ARBA" id="ARBA00023012"/>
    </source>
</evidence>
<evidence type="ECO:0000256" key="7">
    <source>
        <dbReference type="PROSITE-ProRule" id="PRU00110"/>
    </source>
</evidence>
<feature type="domain" description="Histidine kinase" evidence="9">
    <location>
        <begin position="602"/>
        <end position="800"/>
    </location>
</feature>